<comment type="caution">
    <text evidence="1">The sequence shown here is derived from an EMBL/GenBank/DDBJ whole genome shotgun (WGS) entry which is preliminary data.</text>
</comment>
<accession>A0ABU0KPP2</accession>
<dbReference type="Proteomes" id="UP001236795">
    <property type="component" value="Unassembled WGS sequence"/>
</dbReference>
<protein>
    <submittedName>
        <fullName evidence="1">Uncharacterized protein</fullName>
    </submittedName>
</protein>
<name>A0ABU0KPP2_9ACTN</name>
<evidence type="ECO:0000313" key="1">
    <source>
        <dbReference type="EMBL" id="MDQ0491406.1"/>
    </source>
</evidence>
<keyword evidence="2" id="KW-1185">Reference proteome</keyword>
<dbReference type="EMBL" id="JAUSWC010000032">
    <property type="protein sequence ID" value="MDQ0491406.1"/>
    <property type="molecule type" value="Genomic_DNA"/>
</dbReference>
<reference evidence="1 2" key="1">
    <citation type="submission" date="2023-07" db="EMBL/GenBank/DDBJ databases">
        <title>Genomic Encyclopedia of Type Strains, Phase IV (KMG-IV): sequencing the most valuable type-strain genomes for metagenomic binning, comparative biology and taxonomic classification.</title>
        <authorList>
            <person name="Goeker M."/>
        </authorList>
    </citation>
    <scope>NUCLEOTIDE SEQUENCE [LARGE SCALE GENOMIC DNA]</scope>
    <source>
        <strain evidence="1 2">DSM 40573</strain>
    </source>
</reference>
<gene>
    <name evidence="1" type="ORF">QO019_006303</name>
</gene>
<evidence type="ECO:0000313" key="2">
    <source>
        <dbReference type="Proteomes" id="UP001236795"/>
    </source>
</evidence>
<proteinExistence type="predicted"/>
<sequence>MTGTDLVLLTEDGVVEGVDAVLAVGPAEGYGWWPYAAGKSPEGRARWARLRPPSARSYGALRRRTGGPGL</sequence>
<organism evidence="1 2">
    <name type="scientific">Streptomyces thermodiastaticus</name>
    <dbReference type="NCBI Taxonomy" id="44061"/>
    <lineage>
        <taxon>Bacteria</taxon>
        <taxon>Bacillati</taxon>
        <taxon>Actinomycetota</taxon>
        <taxon>Actinomycetes</taxon>
        <taxon>Kitasatosporales</taxon>
        <taxon>Streptomycetaceae</taxon>
        <taxon>Streptomyces</taxon>
    </lineage>
</organism>